<evidence type="ECO:0000259" key="1">
    <source>
        <dbReference type="Pfam" id="PF05713"/>
    </source>
</evidence>
<dbReference type="InterPro" id="IPR008687">
    <property type="entry name" value="MobC"/>
</dbReference>
<comment type="caution">
    <text evidence="2">The sequence shown here is derived from an EMBL/GenBank/DDBJ whole genome shotgun (WGS) entry which is preliminary data.</text>
</comment>
<organism evidence="2">
    <name type="scientific">Faucicola osloensis</name>
    <name type="common">Moraxella osloensis</name>
    <dbReference type="NCBI Taxonomy" id="34062"/>
    <lineage>
        <taxon>Bacteria</taxon>
        <taxon>Pseudomonadati</taxon>
        <taxon>Pseudomonadota</taxon>
        <taxon>Gammaproteobacteria</taxon>
        <taxon>Moraxellales</taxon>
        <taxon>Moraxellaceae</taxon>
        <taxon>Faucicola</taxon>
    </lineage>
</organism>
<reference evidence="2" key="1">
    <citation type="submission" date="2016-06" db="EMBL/GenBank/DDBJ databases">
        <title>Draft genome of Moraxella osloensis CCUG 67237.</title>
        <authorList>
            <person name="Salva-Serra F."/>
            <person name="Engstrom-Jakobsson H."/>
            <person name="Thorell K."/>
            <person name="Gonzales-Siles L."/>
            <person name="Karlsson R."/>
            <person name="Boulund F."/>
            <person name="Engstrand L."/>
            <person name="Kristiansson E."/>
            <person name="Moore E."/>
        </authorList>
    </citation>
    <scope>NUCLEOTIDE SEQUENCE [LARGE SCALE GENOMIC DNA]</scope>
    <source>
        <strain evidence="2">CCUG 67237</strain>
    </source>
</reference>
<proteinExistence type="predicted"/>
<feature type="domain" description="Bacterial mobilisation" evidence="1">
    <location>
        <begin position="159"/>
        <end position="202"/>
    </location>
</feature>
<evidence type="ECO:0000313" key="2">
    <source>
        <dbReference type="EMBL" id="OBX64323.1"/>
    </source>
</evidence>
<dbReference type="AlphaFoldDB" id="A0AA91J9V2"/>
<dbReference type="Pfam" id="PF05713">
    <property type="entry name" value="MobC"/>
    <property type="match status" value="1"/>
</dbReference>
<sequence length="209" mass="23951">MGEYGTIIVRLNCWLSVIFIKVNKAKMTSSEKKPVFKLLGLTEEHRQFLKDHAKKTHGTENMTRAIIDLINEKMGKNGEEAFASLTQDKTPALTKTGRKQRKKMQLSLVTSDYDNLEKLAKNSDSSPQNYTISLIRNHLYKGHELLGNEIEVLRKSNYELHKIGVNVNQIAKALNMGEQANLPINQLHQQIVKHVEKVEQILKDNLDRY</sequence>
<dbReference type="EMBL" id="LZMT01000017">
    <property type="protein sequence ID" value="OBX64323.1"/>
    <property type="molecule type" value="Genomic_DNA"/>
</dbReference>
<accession>A0AA91J9V2</accession>
<name>A0AA91J9V2_FAUOS</name>
<protein>
    <recommendedName>
        <fullName evidence="1">Bacterial mobilisation domain-containing protein</fullName>
    </recommendedName>
</protein>
<gene>
    <name evidence="2" type="ORF">A9299_09965</name>
</gene>